<evidence type="ECO:0000313" key="2">
    <source>
        <dbReference type="EMBL" id="GMT03198.1"/>
    </source>
</evidence>
<sequence length="108" mass="12571">LLSFIFRMQVTKVLSHALTTISFPLQLVSCGPISSTISYSYNLLFIVSFIAHILYYLKVIRRGETQYKSHFLYYEMGVAFVQSFPVVSHDNYIGETEFWMIYVPLIVQ</sequence>
<feature type="non-terminal residue" evidence="2">
    <location>
        <position position="108"/>
    </location>
</feature>
<keyword evidence="1" id="KW-1133">Transmembrane helix</keyword>
<feature type="transmembrane region" description="Helical" evidence="1">
    <location>
        <begin position="40"/>
        <end position="57"/>
    </location>
</feature>
<keyword evidence="1" id="KW-0472">Membrane</keyword>
<dbReference type="Proteomes" id="UP001432027">
    <property type="component" value="Unassembled WGS sequence"/>
</dbReference>
<evidence type="ECO:0000313" key="3">
    <source>
        <dbReference type="Proteomes" id="UP001432027"/>
    </source>
</evidence>
<gene>
    <name evidence="2" type="ORF">PENTCL1PPCAC_25372</name>
</gene>
<proteinExistence type="predicted"/>
<comment type="caution">
    <text evidence="2">The sequence shown here is derived from an EMBL/GenBank/DDBJ whole genome shotgun (WGS) entry which is preliminary data.</text>
</comment>
<evidence type="ECO:0000256" key="1">
    <source>
        <dbReference type="SAM" id="Phobius"/>
    </source>
</evidence>
<organism evidence="2 3">
    <name type="scientific">Pristionchus entomophagus</name>
    <dbReference type="NCBI Taxonomy" id="358040"/>
    <lineage>
        <taxon>Eukaryota</taxon>
        <taxon>Metazoa</taxon>
        <taxon>Ecdysozoa</taxon>
        <taxon>Nematoda</taxon>
        <taxon>Chromadorea</taxon>
        <taxon>Rhabditida</taxon>
        <taxon>Rhabditina</taxon>
        <taxon>Diplogasteromorpha</taxon>
        <taxon>Diplogasteroidea</taxon>
        <taxon>Neodiplogasteridae</taxon>
        <taxon>Pristionchus</taxon>
    </lineage>
</organism>
<evidence type="ECO:0008006" key="4">
    <source>
        <dbReference type="Google" id="ProtNLM"/>
    </source>
</evidence>
<reference evidence="2" key="1">
    <citation type="submission" date="2023-10" db="EMBL/GenBank/DDBJ databases">
        <title>Genome assembly of Pristionchus species.</title>
        <authorList>
            <person name="Yoshida K."/>
            <person name="Sommer R.J."/>
        </authorList>
    </citation>
    <scope>NUCLEOTIDE SEQUENCE</scope>
    <source>
        <strain evidence="2">RS0144</strain>
    </source>
</reference>
<name>A0AAV5U953_9BILA</name>
<keyword evidence="3" id="KW-1185">Reference proteome</keyword>
<keyword evidence="1" id="KW-0812">Transmembrane</keyword>
<feature type="non-terminal residue" evidence="2">
    <location>
        <position position="1"/>
    </location>
</feature>
<dbReference type="AlphaFoldDB" id="A0AAV5U953"/>
<protein>
    <recommendedName>
        <fullName evidence="4">G protein-coupled receptor</fullName>
    </recommendedName>
</protein>
<dbReference type="EMBL" id="BTSX01000006">
    <property type="protein sequence ID" value="GMT03198.1"/>
    <property type="molecule type" value="Genomic_DNA"/>
</dbReference>
<accession>A0AAV5U953</accession>